<evidence type="ECO:0000313" key="2">
    <source>
        <dbReference type="EMBL" id="PBK70641.1"/>
    </source>
</evidence>
<feature type="transmembrane region" description="Helical" evidence="1">
    <location>
        <begin position="153"/>
        <end position="174"/>
    </location>
</feature>
<accession>A0A2H3BIC6</accession>
<keyword evidence="3" id="KW-1185">Reference proteome</keyword>
<reference evidence="3" key="1">
    <citation type="journal article" date="2017" name="Nat. Ecol. Evol.">
        <title>Genome expansion and lineage-specific genetic innovations in the forest pathogenic fungi Armillaria.</title>
        <authorList>
            <person name="Sipos G."/>
            <person name="Prasanna A.N."/>
            <person name="Walter M.C."/>
            <person name="O'Connor E."/>
            <person name="Balint B."/>
            <person name="Krizsan K."/>
            <person name="Kiss B."/>
            <person name="Hess J."/>
            <person name="Varga T."/>
            <person name="Slot J."/>
            <person name="Riley R."/>
            <person name="Boka B."/>
            <person name="Rigling D."/>
            <person name="Barry K."/>
            <person name="Lee J."/>
            <person name="Mihaltcheva S."/>
            <person name="LaButti K."/>
            <person name="Lipzen A."/>
            <person name="Waldron R."/>
            <person name="Moloney N.M."/>
            <person name="Sperisen C."/>
            <person name="Kredics L."/>
            <person name="Vagvoelgyi C."/>
            <person name="Patrignani A."/>
            <person name="Fitzpatrick D."/>
            <person name="Nagy I."/>
            <person name="Doyle S."/>
            <person name="Anderson J.B."/>
            <person name="Grigoriev I.V."/>
            <person name="Gueldener U."/>
            <person name="Muensterkoetter M."/>
            <person name="Nagy L.G."/>
        </authorList>
    </citation>
    <scope>NUCLEOTIDE SEQUENCE [LARGE SCALE GENOMIC DNA]</scope>
    <source>
        <strain evidence="3">28-4</strain>
    </source>
</reference>
<proteinExistence type="predicted"/>
<sequence length="184" mass="20080">MAPPSRAALDDDLRRVVQARRREADEHIGWLREQRRGCAGKGSAGSGIKLAIAGYSSQNAALLTISNLFIAILMRRSWLSTSVATVVLIYVILAFLASIITFAYPTLCVKRHDTFKAYTSIHGMDSNCISFCTGPHSVPGSFQRFSTGSLYEWHSLAAIATPGWTGFSIIIIISQAGAWPTEMK</sequence>
<keyword evidence="1" id="KW-0472">Membrane</keyword>
<keyword evidence="1" id="KW-0812">Transmembrane</keyword>
<evidence type="ECO:0000313" key="3">
    <source>
        <dbReference type="Proteomes" id="UP000218334"/>
    </source>
</evidence>
<feature type="transmembrane region" description="Helical" evidence="1">
    <location>
        <begin position="83"/>
        <end position="104"/>
    </location>
</feature>
<gene>
    <name evidence="2" type="ORF">ARMSODRAFT_973952</name>
</gene>
<protein>
    <submittedName>
        <fullName evidence="2">Uncharacterized protein</fullName>
    </submittedName>
</protein>
<dbReference type="AlphaFoldDB" id="A0A2H3BIC6"/>
<evidence type="ECO:0000256" key="1">
    <source>
        <dbReference type="SAM" id="Phobius"/>
    </source>
</evidence>
<dbReference type="Proteomes" id="UP000218334">
    <property type="component" value="Unassembled WGS sequence"/>
</dbReference>
<keyword evidence="1" id="KW-1133">Transmembrane helix</keyword>
<organism evidence="2 3">
    <name type="scientific">Armillaria solidipes</name>
    <dbReference type="NCBI Taxonomy" id="1076256"/>
    <lineage>
        <taxon>Eukaryota</taxon>
        <taxon>Fungi</taxon>
        <taxon>Dikarya</taxon>
        <taxon>Basidiomycota</taxon>
        <taxon>Agaricomycotina</taxon>
        <taxon>Agaricomycetes</taxon>
        <taxon>Agaricomycetidae</taxon>
        <taxon>Agaricales</taxon>
        <taxon>Marasmiineae</taxon>
        <taxon>Physalacriaceae</taxon>
        <taxon>Armillaria</taxon>
    </lineage>
</organism>
<name>A0A2H3BIC6_9AGAR</name>
<dbReference type="EMBL" id="KZ293425">
    <property type="protein sequence ID" value="PBK70641.1"/>
    <property type="molecule type" value="Genomic_DNA"/>
</dbReference>